<evidence type="ECO:0000313" key="1">
    <source>
        <dbReference type="EMBL" id="EGJ71450.1"/>
    </source>
</evidence>
<reference evidence="1 2" key="1">
    <citation type="journal article" date="2011" name="Stand. Genomic Sci.">
        <title>Non-contiguous finished genome sequence of Bacteroides coprosuis type strain (PC139).</title>
        <authorList>
            <person name="Land M."/>
            <person name="Held B."/>
            <person name="Gronow S."/>
            <person name="Abt B."/>
            <person name="Lucas S."/>
            <person name="Del Rio T.G."/>
            <person name="Nolan M."/>
            <person name="Tice H."/>
            <person name="Cheng J.F."/>
            <person name="Pitluck S."/>
            <person name="Liolios K."/>
            <person name="Pagani I."/>
            <person name="Ivanova N."/>
            <person name="Mavromatis K."/>
            <person name="Mikhailova N."/>
            <person name="Pati A."/>
            <person name="Tapia R."/>
            <person name="Han C."/>
            <person name="Goodwin L."/>
            <person name="Chen A."/>
            <person name="Palaniappan K."/>
            <person name="Hauser L."/>
            <person name="Brambilla E.M."/>
            <person name="Rohde M."/>
            <person name="Goker M."/>
            <person name="Detter J.C."/>
            <person name="Woyke T."/>
            <person name="Bristow J."/>
            <person name="Eisen J.A."/>
            <person name="Markowitz V."/>
            <person name="Hugenholtz P."/>
            <person name="Kyrpides N.C."/>
            <person name="Klenk H.P."/>
            <person name="Lapidus A."/>
        </authorList>
    </citation>
    <scope>NUCLEOTIDE SEQUENCE</scope>
    <source>
        <strain evidence="1 2">DSM 18011</strain>
    </source>
</reference>
<dbReference type="InterPro" id="IPR036691">
    <property type="entry name" value="Endo/exonu/phosph_ase_sf"/>
</dbReference>
<keyword evidence="2" id="KW-1185">Reference proteome</keyword>
<evidence type="ECO:0008006" key="3">
    <source>
        <dbReference type="Google" id="ProtNLM"/>
    </source>
</evidence>
<accession>F3ZNB0</accession>
<dbReference type="EMBL" id="CM001167">
    <property type="protein sequence ID" value="EGJ71450.1"/>
    <property type="molecule type" value="Genomic_DNA"/>
</dbReference>
<dbReference type="SUPFAM" id="SSF56219">
    <property type="entry name" value="DNase I-like"/>
    <property type="match status" value="1"/>
</dbReference>
<dbReference type="STRING" id="679937.Bcop_1247"/>
<name>F3ZNB0_9BACE</name>
<sequence length="237" mass="28108">MRLVTWNCNMRFRHKISEIINLSTQLAIIPECENIDKLKESQHFSKICDSIWIGDNPNKGIGIFSFSTIRLVIASWYNPKFKYIIPIYAKDKNNSYLLFAIWACNPSKSKFKYIEQVYQAMKHYSKHLDFENILAIGDFNSNTIWDKKHSKYGSHSMVVNFLKQKNIISCYHSFYNEEHGQETTPTLYMYRHITKPYHVDYCFISENLYDKMLNIEVGKSGRYLEHSDHMPIIIDFE</sequence>
<organism evidence="1 2">
    <name type="scientific">Bacteroides coprosuis DSM 18011</name>
    <dbReference type="NCBI Taxonomy" id="679937"/>
    <lineage>
        <taxon>Bacteria</taxon>
        <taxon>Pseudomonadati</taxon>
        <taxon>Bacteroidota</taxon>
        <taxon>Bacteroidia</taxon>
        <taxon>Bacteroidales</taxon>
        <taxon>Bacteroidaceae</taxon>
        <taxon>Bacteroides</taxon>
    </lineage>
</organism>
<gene>
    <name evidence="1" type="ORF">Bcop_1247</name>
</gene>
<dbReference type="eggNOG" id="COG0708">
    <property type="taxonomic scope" value="Bacteria"/>
</dbReference>
<dbReference type="HOGENOM" id="CLU_076018_0_0_10"/>
<protein>
    <recommendedName>
        <fullName evidence="3">Endonuclease/exonuclease/phosphatase</fullName>
    </recommendedName>
</protein>
<proteinExistence type="predicted"/>
<dbReference type="Proteomes" id="UP000018439">
    <property type="component" value="Chromosome"/>
</dbReference>
<dbReference type="Gene3D" id="3.60.10.10">
    <property type="entry name" value="Endonuclease/exonuclease/phosphatase"/>
    <property type="match status" value="1"/>
</dbReference>
<dbReference type="OrthoDB" id="583592at2"/>
<evidence type="ECO:0000313" key="2">
    <source>
        <dbReference type="Proteomes" id="UP000018439"/>
    </source>
</evidence>
<dbReference type="AlphaFoldDB" id="F3ZNB0"/>